<dbReference type="PANTHER" id="PTHR10629:SF52">
    <property type="entry name" value="DNA (CYTOSINE-5)-METHYLTRANSFERASE 1"/>
    <property type="match status" value="1"/>
</dbReference>
<gene>
    <name evidence="9" type="primary">haeIIIM</name>
    <name evidence="9" type="ORF">NCTC9935_00813</name>
</gene>
<dbReference type="PANTHER" id="PTHR10629">
    <property type="entry name" value="CYTOSINE-SPECIFIC METHYLTRANSFERASE"/>
    <property type="match status" value="1"/>
</dbReference>
<dbReference type="Proteomes" id="UP000250192">
    <property type="component" value="Unassembled WGS sequence"/>
</dbReference>
<keyword evidence="1 5" id="KW-0489">Methyltransferase</keyword>
<dbReference type="Gene3D" id="3.40.50.150">
    <property type="entry name" value="Vaccinia Virus protein VP39"/>
    <property type="match status" value="1"/>
</dbReference>
<dbReference type="RefSeq" id="WP_218017135.1">
    <property type="nucleotide sequence ID" value="NZ_CBDERX010000030.1"/>
</dbReference>
<evidence type="ECO:0000256" key="5">
    <source>
        <dbReference type="PROSITE-ProRule" id="PRU01016"/>
    </source>
</evidence>
<dbReference type="GO" id="GO:0003677">
    <property type="term" value="F:DNA binding"/>
    <property type="evidence" value="ECO:0007669"/>
    <property type="project" value="TreeGrafter"/>
</dbReference>
<comment type="catalytic activity">
    <reaction evidence="7">
        <text>a 2'-deoxycytidine in DNA + S-adenosyl-L-methionine = a 5-methyl-2'-deoxycytidine in DNA + S-adenosyl-L-homocysteine + H(+)</text>
        <dbReference type="Rhea" id="RHEA:13681"/>
        <dbReference type="Rhea" id="RHEA-COMP:11369"/>
        <dbReference type="Rhea" id="RHEA-COMP:11370"/>
        <dbReference type="ChEBI" id="CHEBI:15378"/>
        <dbReference type="ChEBI" id="CHEBI:57856"/>
        <dbReference type="ChEBI" id="CHEBI:59789"/>
        <dbReference type="ChEBI" id="CHEBI:85452"/>
        <dbReference type="ChEBI" id="CHEBI:85454"/>
        <dbReference type="EC" id="2.1.1.37"/>
    </reaction>
</comment>
<comment type="similarity">
    <text evidence="5 6">Belongs to the class I-like SAM-binding methyltransferase superfamily. C5-methyltransferase family.</text>
</comment>
<dbReference type="EMBL" id="UAPR01000002">
    <property type="protein sequence ID" value="SPT55315.1"/>
    <property type="molecule type" value="Genomic_DNA"/>
</dbReference>
<evidence type="ECO:0000256" key="2">
    <source>
        <dbReference type="ARBA" id="ARBA00022679"/>
    </source>
</evidence>
<dbReference type="InterPro" id="IPR029063">
    <property type="entry name" value="SAM-dependent_MTases_sf"/>
</dbReference>
<keyword evidence="10" id="KW-1185">Reference proteome</keyword>
<dbReference type="GO" id="GO:0003886">
    <property type="term" value="F:DNA (cytosine-5-)-methyltransferase activity"/>
    <property type="evidence" value="ECO:0007669"/>
    <property type="project" value="UniProtKB-EC"/>
</dbReference>
<keyword evidence="2 5" id="KW-0808">Transferase</keyword>
<dbReference type="GO" id="GO:0032259">
    <property type="term" value="P:methylation"/>
    <property type="evidence" value="ECO:0007669"/>
    <property type="project" value="UniProtKB-KW"/>
</dbReference>
<proteinExistence type="inferred from homology"/>
<dbReference type="GeneID" id="93758278"/>
<dbReference type="GO" id="GO:0044027">
    <property type="term" value="P:negative regulation of gene expression via chromosomal CpG island methylation"/>
    <property type="evidence" value="ECO:0007669"/>
    <property type="project" value="TreeGrafter"/>
</dbReference>
<keyword evidence="3 5" id="KW-0949">S-adenosyl-L-methionine</keyword>
<dbReference type="InterPro" id="IPR031303">
    <property type="entry name" value="C5_meth_CS"/>
</dbReference>
<dbReference type="PRINTS" id="PR00105">
    <property type="entry name" value="C5METTRFRASE"/>
</dbReference>
<organism evidence="9 10">
    <name type="scientific">Schaalia odontolytica</name>
    <dbReference type="NCBI Taxonomy" id="1660"/>
    <lineage>
        <taxon>Bacteria</taxon>
        <taxon>Bacillati</taxon>
        <taxon>Actinomycetota</taxon>
        <taxon>Actinomycetes</taxon>
        <taxon>Actinomycetales</taxon>
        <taxon>Actinomycetaceae</taxon>
        <taxon>Schaalia</taxon>
    </lineage>
</organism>
<feature type="region of interest" description="Disordered" evidence="8">
    <location>
        <begin position="1"/>
        <end position="31"/>
    </location>
</feature>
<protein>
    <recommendedName>
        <fullName evidence="7">Cytosine-specific methyltransferase</fullName>
        <ecNumber evidence="7">2.1.1.37</ecNumber>
    </recommendedName>
</protein>
<dbReference type="Pfam" id="PF00145">
    <property type="entry name" value="DNA_methylase"/>
    <property type="match status" value="1"/>
</dbReference>
<dbReference type="EC" id="2.1.1.37" evidence="7"/>
<keyword evidence="4" id="KW-0680">Restriction system</keyword>
<dbReference type="Gene3D" id="3.90.120.10">
    <property type="entry name" value="DNA Methylase, subunit A, domain 2"/>
    <property type="match status" value="1"/>
</dbReference>
<evidence type="ECO:0000313" key="10">
    <source>
        <dbReference type="Proteomes" id="UP000250192"/>
    </source>
</evidence>
<feature type="active site" evidence="5">
    <location>
        <position position="126"/>
    </location>
</feature>
<dbReference type="GO" id="GO:0009307">
    <property type="term" value="P:DNA restriction-modification system"/>
    <property type="evidence" value="ECO:0007669"/>
    <property type="project" value="UniProtKB-KW"/>
</dbReference>
<dbReference type="AlphaFoldDB" id="A0A2X0U4W5"/>
<evidence type="ECO:0000256" key="8">
    <source>
        <dbReference type="SAM" id="MobiDB-lite"/>
    </source>
</evidence>
<evidence type="ECO:0000256" key="7">
    <source>
        <dbReference type="RuleBase" id="RU000417"/>
    </source>
</evidence>
<sequence length="399" mass="43689">MTKSQRLSIHQATTKADASGAPRGVMGDYSDIEPVTTPQGTFVSLYAGAGGLDIGFMIAGYVPVWVSELDPTAMQTHELAFDQLSETHQHLANTSHSVHVGDILALAEDNLPTSGMADLVIGGPPCQGFSVAGKMDPNDERSKHVFHFLDIVKRVNPRAFVLENVKALYQNKRWETTRTALQARAEKLGYSTLLTLANAADFGVPQARERMFLIGIRRDCGTPEALTPTTHSKRFSVRDAFEQLPEYNTPGNDSLCYAQITTAKAPVLRRSPYAGMLFNGAGRPLNLEAPSMTLPASMGGNKTPIIDQQALENPAKEPWVERYHRKLWTRGTEAVTAEVPPFLRRLTVEEAAAIQTFPIGMRWCGPRTTQFRQIGNAVPPRLALAVARSIRNALEGHCS</sequence>
<evidence type="ECO:0000256" key="6">
    <source>
        <dbReference type="RuleBase" id="RU000416"/>
    </source>
</evidence>
<reference evidence="9 10" key="1">
    <citation type="submission" date="2018-06" db="EMBL/GenBank/DDBJ databases">
        <authorList>
            <consortium name="Pathogen Informatics"/>
            <person name="Doyle S."/>
        </authorList>
    </citation>
    <scope>NUCLEOTIDE SEQUENCE [LARGE SCALE GENOMIC DNA]</scope>
    <source>
        <strain evidence="9 10">NCTC9935</strain>
    </source>
</reference>
<dbReference type="PROSITE" id="PS00095">
    <property type="entry name" value="C5_MTASE_2"/>
    <property type="match status" value="1"/>
</dbReference>
<name>A0A2X0U4W5_9ACTO</name>
<evidence type="ECO:0000313" key="9">
    <source>
        <dbReference type="EMBL" id="SPT55315.1"/>
    </source>
</evidence>
<dbReference type="NCBIfam" id="TIGR00675">
    <property type="entry name" value="dcm"/>
    <property type="match status" value="1"/>
</dbReference>
<evidence type="ECO:0000256" key="4">
    <source>
        <dbReference type="ARBA" id="ARBA00022747"/>
    </source>
</evidence>
<dbReference type="InterPro" id="IPR018117">
    <property type="entry name" value="C5_DNA_meth_AS"/>
</dbReference>
<evidence type="ECO:0000256" key="3">
    <source>
        <dbReference type="ARBA" id="ARBA00022691"/>
    </source>
</evidence>
<dbReference type="SUPFAM" id="SSF53335">
    <property type="entry name" value="S-adenosyl-L-methionine-dependent methyltransferases"/>
    <property type="match status" value="1"/>
</dbReference>
<dbReference type="InterPro" id="IPR050390">
    <property type="entry name" value="C5-Methyltransferase"/>
</dbReference>
<accession>A0A2X0U4W5</accession>
<dbReference type="InterPro" id="IPR001525">
    <property type="entry name" value="C5_MeTfrase"/>
</dbReference>
<dbReference type="PROSITE" id="PS51679">
    <property type="entry name" value="SAM_MT_C5"/>
    <property type="match status" value="1"/>
</dbReference>
<feature type="compositionally biased region" description="Polar residues" evidence="8">
    <location>
        <begin position="1"/>
        <end position="16"/>
    </location>
</feature>
<dbReference type="PROSITE" id="PS00094">
    <property type="entry name" value="C5_MTASE_1"/>
    <property type="match status" value="1"/>
</dbReference>
<evidence type="ECO:0000256" key="1">
    <source>
        <dbReference type="ARBA" id="ARBA00022603"/>
    </source>
</evidence>